<evidence type="ECO:0000313" key="2">
    <source>
        <dbReference type="EMBL" id="KAF7153592.1"/>
    </source>
</evidence>
<organism evidence="2 3">
    <name type="scientific">Rhododendron simsii</name>
    <name type="common">Sims's rhododendron</name>
    <dbReference type="NCBI Taxonomy" id="118357"/>
    <lineage>
        <taxon>Eukaryota</taxon>
        <taxon>Viridiplantae</taxon>
        <taxon>Streptophyta</taxon>
        <taxon>Embryophyta</taxon>
        <taxon>Tracheophyta</taxon>
        <taxon>Spermatophyta</taxon>
        <taxon>Magnoliopsida</taxon>
        <taxon>eudicotyledons</taxon>
        <taxon>Gunneridae</taxon>
        <taxon>Pentapetalae</taxon>
        <taxon>asterids</taxon>
        <taxon>Ericales</taxon>
        <taxon>Ericaceae</taxon>
        <taxon>Ericoideae</taxon>
        <taxon>Rhodoreae</taxon>
        <taxon>Rhododendron</taxon>
    </lineage>
</organism>
<evidence type="ECO:0008006" key="4">
    <source>
        <dbReference type="Google" id="ProtNLM"/>
    </source>
</evidence>
<evidence type="ECO:0000313" key="3">
    <source>
        <dbReference type="Proteomes" id="UP000626092"/>
    </source>
</evidence>
<dbReference type="EMBL" id="WJXA01000001">
    <property type="protein sequence ID" value="KAF7153592.1"/>
    <property type="molecule type" value="Genomic_DNA"/>
</dbReference>
<feature type="region of interest" description="Disordered" evidence="1">
    <location>
        <begin position="200"/>
        <end position="239"/>
    </location>
</feature>
<sequence length="261" mass="29594">MRIADAEADTATKHSTPVLITQLKTLEKNGTEVYTRYIFRLFQDEIQRTSALIVARYVDEVERRLCARAVAEQPNHGQMSPTALQMDRYGILSSGFNLMSFYASHGQDKFEDAREVEYKITSWKRKRWERKKNKDCNTEIGEASNGQFKFGVGDPLVVKTKGNPGKNSSAQHYQNPRKCSQCKCRGHDKRTCQKFTIYDQSTDGRDDDENVRSGGEYEELSNSLSHADNESDGQSDADLRMTGRPLIESEGDEPVLYLLGS</sequence>
<keyword evidence="3" id="KW-1185">Reference proteome</keyword>
<name>A0A834HGR1_RHOSS</name>
<evidence type="ECO:0000256" key="1">
    <source>
        <dbReference type="SAM" id="MobiDB-lite"/>
    </source>
</evidence>
<comment type="caution">
    <text evidence="2">The sequence shown here is derived from an EMBL/GenBank/DDBJ whole genome shotgun (WGS) entry which is preliminary data.</text>
</comment>
<dbReference type="OrthoDB" id="1726951at2759"/>
<dbReference type="AlphaFoldDB" id="A0A834HGR1"/>
<dbReference type="Proteomes" id="UP000626092">
    <property type="component" value="Unassembled WGS sequence"/>
</dbReference>
<protein>
    <recommendedName>
        <fullName evidence="4">Protein FAR1-RELATED SEQUENCE</fullName>
    </recommendedName>
</protein>
<accession>A0A834HGR1</accession>
<gene>
    <name evidence="2" type="ORF">RHSIM_Rhsim01G0154000</name>
</gene>
<reference evidence="2" key="1">
    <citation type="submission" date="2019-11" db="EMBL/GenBank/DDBJ databases">
        <authorList>
            <person name="Liu Y."/>
            <person name="Hou J."/>
            <person name="Li T.-Q."/>
            <person name="Guan C.-H."/>
            <person name="Wu X."/>
            <person name="Wu H.-Z."/>
            <person name="Ling F."/>
            <person name="Zhang R."/>
            <person name="Shi X.-G."/>
            <person name="Ren J.-P."/>
            <person name="Chen E.-F."/>
            <person name="Sun J.-M."/>
        </authorList>
    </citation>
    <scope>NUCLEOTIDE SEQUENCE</scope>
    <source>
        <strain evidence="2">Adult_tree_wgs_1</strain>
        <tissue evidence="2">Leaves</tissue>
    </source>
</reference>
<proteinExistence type="predicted"/>